<evidence type="ECO:0000256" key="1">
    <source>
        <dbReference type="SAM" id="MobiDB-lite"/>
    </source>
</evidence>
<feature type="compositionally biased region" description="Low complexity" evidence="1">
    <location>
        <begin position="80"/>
        <end position="90"/>
    </location>
</feature>
<proteinExistence type="predicted"/>
<evidence type="ECO:0000313" key="2">
    <source>
        <dbReference type="EMBL" id="KAK2097762.1"/>
    </source>
</evidence>
<comment type="caution">
    <text evidence="2">The sequence shown here is derived from an EMBL/GenBank/DDBJ whole genome shotgun (WGS) entry which is preliminary data.</text>
</comment>
<organism evidence="2 3">
    <name type="scientific">Saguinus oedipus</name>
    <name type="common">Cotton-top tamarin</name>
    <name type="synonym">Oedipomidas oedipus</name>
    <dbReference type="NCBI Taxonomy" id="9490"/>
    <lineage>
        <taxon>Eukaryota</taxon>
        <taxon>Metazoa</taxon>
        <taxon>Chordata</taxon>
        <taxon>Craniata</taxon>
        <taxon>Vertebrata</taxon>
        <taxon>Euteleostomi</taxon>
        <taxon>Mammalia</taxon>
        <taxon>Eutheria</taxon>
        <taxon>Euarchontoglires</taxon>
        <taxon>Primates</taxon>
        <taxon>Haplorrhini</taxon>
        <taxon>Platyrrhini</taxon>
        <taxon>Cebidae</taxon>
        <taxon>Callitrichinae</taxon>
        <taxon>Saguinus</taxon>
    </lineage>
</organism>
<sequence>MGSGTVVAARACALQLGPVTEHGVSSRVLGELAVGCGDSRAQVFPHPGWSVEDCGSCQGIAYVTHTHLLPEFPRSRKAQAHAAAGQLGALSPSSPTASPHKCRLQPGHSRE</sequence>
<keyword evidence="3" id="KW-1185">Reference proteome</keyword>
<dbReference type="Proteomes" id="UP001266305">
    <property type="component" value="Unassembled WGS sequence"/>
</dbReference>
<gene>
    <name evidence="2" type="ORF">P7K49_023213</name>
</gene>
<accession>A0ABQ9UNB1</accession>
<name>A0ABQ9UNB1_SAGOE</name>
<dbReference type="EMBL" id="JASSZA010000011">
    <property type="protein sequence ID" value="KAK2097762.1"/>
    <property type="molecule type" value="Genomic_DNA"/>
</dbReference>
<evidence type="ECO:0000313" key="3">
    <source>
        <dbReference type="Proteomes" id="UP001266305"/>
    </source>
</evidence>
<feature type="region of interest" description="Disordered" evidence="1">
    <location>
        <begin position="77"/>
        <end position="111"/>
    </location>
</feature>
<reference evidence="2 3" key="1">
    <citation type="submission" date="2023-05" db="EMBL/GenBank/DDBJ databases">
        <title>B98-5 Cell Line De Novo Hybrid Assembly: An Optical Mapping Approach.</title>
        <authorList>
            <person name="Kananen K."/>
            <person name="Auerbach J.A."/>
            <person name="Kautto E."/>
            <person name="Blachly J.S."/>
        </authorList>
    </citation>
    <scope>NUCLEOTIDE SEQUENCE [LARGE SCALE GENOMIC DNA]</scope>
    <source>
        <strain evidence="2">B95-8</strain>
        <tissue evidence="2">Cell line</tissue>
    </source>
</reference>
<protein>
    <submittedName>
        <fullName evidence="2">Uncharacterized protein</fullName>
    </submittedName>
</protein>